<keyword evidence="3" id="KW-0808">Transferase</keyword>
<dbReference type="Gene3D" id="2.60.200.40">
    <property type="match status" value="1"/>
</dbReference>
<reference evidence="13 14" key="1">
    <citation type="submission" date="2019-07" db="EMBL/GenBank/DDBJ databases">
        <title>Whole genome shotgun sequence of Adhaeribacter aerolatus NBRC 106133.</title>
        <authorList>
            <person name="Hosoyama A."/>
            <person name="Uohara A."/>
            <person name="Ohji S."/>
            <person name="Ichikawa N."/>
        </authorList>
    </citation>
    <scope>NUCLEOTIDE SEQUENCE [LARGE SCALE GENOMIC DNA]</scope>
    <source>
        <strain evidence="13 14">NBRC 106133</strain>
    </source>
</reference>
<dbReference type="NCBIfam" id="TIGR00147">
    <property type="entry name" value="YegS/Rv2252/BmrU family lipid kinase"/>
    <property type="match status" value="1"/>
</dbReference>
<dbReference type="PROSITE" id="PS50146">
    <property type="entry name" value="DAGK"/>
    <property type="match status" value="1"/>
</dbReference>
<evidence type="ECO:0000256" key="3">
    <source>
        <dbReference type="ARBA" id="ARBA00022679"/>
    </source>
</evidence>
<dbReference type="GO" id="GO:0005886">
    <property type="term" value="C:plasma membrane"/>
    <property type="evidence" value="ECO:0007669"/>
    <property type="project" value="TreeGrafter"/>
</dbReference>
<name>A0A512AW87_9BACT</name>
<feature type="domain" description="DAGKc" evidence="12">
    <location>
        <begin position="1"/>
        <end position="131"/>
    </location>
</feature>
<gene>
    <name evidence="13" type="ORF">AAE02nite_16460</name>
</gene>
<keyword evidence="5" id="KW-0547">Nucleotide-binding</keyword>
<organism evidence="13 14">
    <name type="scientific">Adhaeribacter aerolatus</name>
    <dbReference type="NCBI Taxonomy" id="670289"/>
    <lineage>
        <taxon>Bacteria</taxon>
        <taxon>Pseudomonadati</taxon>
        <taxon>Bacteroidota</taxon>
        <taxon>Cytophagia</taxon>
        <taxon>Cytophagales</taxon>
        <taxon>Hymenobacteraceae</taxon>
        <taxon>Adhaeribacter</taxon>
    </lineage>
</organism>
<dbReference type="GO" id="GO:0046872">
    <property type="term" value="F:metal ion binding"/>
    <property type="evidence" value="ECO:0007669"/>
    <property type="project" value="UniProtKB-KW"/>
</dbReference>
<comment type="cofactor">
    <cofactor evidence="1">
        <name>Mg(2+)</name>
        <dbReference type="ChEBI" id="CHEBI:18420"/>
    </cofactor>
</comment>
<dbReference type="InterPro" id="IPR016064">
    <property type="entry name" value="NAD/diacylglycerol_kinase_sf"/>
</dbReference>
<dbReference type="InterPro" id="IPR050187">
    <property type="entry name" value="Lipid_Phosphate_FormReg"/>
</dbReference>
<evidence type="ECO:0000256" key="7">
    <source>
        <dbReference type="ARBA" id="ARBA00022840"/>
    </source>
</evidence>
<evidence type="ECO:0000313" key="14">
    <source>
        <dbReference type="Proteomes" id="UP000321532"/>
    </source>
</evidence>
<keyword evidence="10" id="KW-0594">Phospholipid biosynthesis</keyword>
<comment type="caution">
    <text evidence="13">The sequence shown here is derived from an EMBL/GenBank/DDBJ whole genome shotgun (WGS) entry which is preliminary data.</text>
</comment>
<keyword evidence="9" id="KW-0443">Lipid metabolism</keyword>
<keyword evidence="7" id="KW-0067">ATP-binding</keyword>
<dbReference type="GO" id="GO:0005524">
    <property type="term" value="F:ATP binding"/>
    <property type="evidence" value="ECO:0007669"/>
    <property type="project" value="UniProtKB-KW"/>
</dbReference>
<dbReference type="Proteomes" id="UP000321532">
    <property type="component" value="Unassembled WGS sequence"/>
</dbReference>
<evidence type="ECO:0000256" key="5">
    <source>
        <dbReference type="ARBA" id="ARBA00022741"/>
    </source>
</evidence>
<dbReference type="EMBL" id="BJYS01000009">
    <property type="protein sequence ID" value="GEO03982.1"/>
    <property type="molecule type" value="Genomic_DNA"/>
</dbReference>
<evidence type="ECO:0000256" key="6">
    <source>
        <dbReference type="ARBA" id="ARBA00022777"/>
    </source>
</evidence>
<evidence type="ECO:0000256" key="2">
    <source>
        <dbReference type="ARBA" id="ARBA00022516"/>
    </source>
</evidence>
<evidence type="ECO:0000256" key="1">
    <source>
        <dbReference type="ARBA" id="ARBA00001946"/>
    </source>
</evidence>
<dbReference type="Pfam" id="PF19279">
    <property type="entry name" value="YegS_C"/>
    <property type="match status" value="1"/>
</dbReference>
<protein>
    <recommendedName>
        <fullName evidence="12">DAGKc domain-containing protein</fullName>
    </recommendedName>
</protein>
<keyword evidence="2" id="KW-0444">Lipid biosynthesis</keyword>
<keyword evidence="4" id="KW-0479">Metal-binding</keyword>
<dbReference type="SMART" id="SM00046">
    <property type="entry name" value="DAGKc"/>
    <property type="match status" value="1"/>
</dbReference>
<dbReference type="PANTHER" id="PTHR12358">
    <property type="entry name" value="SPHINGOSINE KINASE"/>
    <property type="match status" value="1"/>
</dbReference>
<dbReference type="GO" id="GO:0016301">
    <property type="term" value="F:kinase activity"/>
    <property type="evidence" value="ECO:0007669"/>
    <property type="project" value="UniProtKB-KW"/>
</dbReference>
<evidence type="ECO:0000256" key="8">
    <source>
        <dbReference type="ARBA" id="ARBA00022842"/>
    </source>
</evidence>
<evidence type="ECO:0000313" key="13">
    <source>
        <dbReference type="EMBL" id="GEO03982.1"/>
    </source>
</evidence>
<evidence type="ECO:0000259" key="12">
    <source>
        <dbReference type="PROSITE" id="PS50146"/>
    </source>
</evidence>
<dbReference type="Pfam" id="PF00781">
    <property type="entry name" value="DAGK_cat"/>
    <property type="match status" value="1"/>
</dbReference>
<dbReference type="InterPro" id="IPR017438">
    <property type="entry name" value="ATP-NAD_kinase_N"/>
</dbReference>
<dbReference type="InterPro" id="IPR045540">
    <property type="entry name" value="YegS/DAGK_C"/>
</dbReference>
<dbReference type="SUPFAM" id="SSF111331">
    <property type="entry name" value="NAD kinase/diacylglycerol kinase-like"/>
    <property type="match status" value="1"/>
</dbReference>
<dbReference type="OrthoDB" id="9786026at2"/>
<keyword evidence="8" id="KW-0460">Magnesium</keyword>
<dbReference type="AlphaFoldDB" id="A0A512AW87"/>
<evidence type="ECO:0000256" key="10">
    <source>
        <dbReference type="ARBA" id="ARBA00023209"/>
    </source>
</evidence>
<keyword evidence="6" id="KW-0418">Kinase</keyword>
<evidence type="ECO:0000256" key="11">
    <source>
        <dbReference type="ARBA" id="ARBA00023264"/>
    </source>
</evidence>
<dbReference type="PANTHER" id="PTHR12358:SF106">
    <property type="entry name" value="LIPID KINASE YEGS"/>
    <property type="match status" value="1"/>
</dbReference>
<dbReference type="InterPro" id="IPR001206">
    <property type="entry name" value="Diacylglycerol_kinase_cat_dom"/>
</dbReference>
<sequence length="299" mass="32356">MRTQIKFIINPVSGRTKGGVNVPDLLNQLLDTEQYEPEIVFTRYAGHATEIASQAATAGVSVVCAVGGDGTVNEVARGLMGTQTALAILPKGSGNGLARHLGIPMNLSHAINILNQGEPSAIDACTINNHPFFCTAGIGFDAHVSSVFAASTRRGLQTYVQMVLREFFTFQPQKAILRLNGEQLETQCFVVAFANASQYGNNAYIAPMADIRDGLLDVCLIRHLNLRKAIGISYGLITKQIATSPDAEYFRTREILVTSEHAFKFHADGEYIGESTSFNVQISPLALRVIVAREEGRNG</sequence>
<accession>A0A512AW87</accession>
<dbReference type="RefSeq" id="WP_146896947.1">
    <property type="nucleotide sequence ID" value="NZ_BJYS01000009.1"/>
</dbReference>
<evidence type="ECO:0000256" key="9">
    <source>
        <dbReference type="ARBA" id="ARBA00023098"/>
    </source>
</evidence>
<dbReference type="GO" id="GO:0008654">
    <property type="term" value="P:phospholipid biosynthetic process"/>
    <property type="evidence" value="ECO:0007669"/>
    <property type="project" value="UniProtKB-KW"/>
</dbReference>
<keyword evidence="14" id="KW-1185">Reference proteome</keyword>
<dbReference type="InterPro" id="IPR005218">
    <property type="entry name" value="Diacylglycerol/lipid_kinase"/>
</dbReference>
<evidence type="ECO:0000256" key="4">
    <source>
        <dbReference type="ARBA" id="ARBA00022723"/>
    </source>
</evidence>
<keyword evidence="11" id="KW-1208">Phospholipid metabolism</keyword>
<proteinExistence type="predicted"/>
<dbReference type="Gene3D" id="3.40.50.10330">
    <property type="entry name" value="Probable inorganic polyphosphate/atp-NAD kinase, domain 1"/>
    <property type="match status" value="1"/>
</dbReference>